<evidence type="ECO:0000259" key="3">
    <source>
        <dbReference type="PROSITE" id="PS50157"/>
    </source>
</evidence>
<sequence length="286" mass="30860">MRSEGNPLDLNNLPDDYARDGKQVLEEGTSSGYRKKKSGAKDGKDECGKVYECRFCSLKFCKSQALGGHMNRHRQERETETLNRARQLVFSNDNLAAQGAPHLGCCHPMNPISPAGYHHPPPDPTLPLRFSTRVFSGSSSTINIPPPPQPQPQPPPPPQPLQQHQPYLYTSPSRPAVMSFSSHYPHHQHSVNDYYVGHVLSSGSGGGHPSLNYAAAAAESNYTCIGAPVGHGFGGGSSRGSTDGGGGGRDGSLQNQEEGLNWGRSYSGTQQRLDPPASINRFQDGF</sequence>
<gene>
    <name evidence="5" type="primary">LOC107429438</name>
</gene>
<dbReference type="PROSITE" id="PS50157">
    <property type="entry name" value="ZINC_FINGER_C2H2_2"/>
    <property type="match status" value="1"/>
</dbReference>
<dbReference type="GeneID" id="107429438"/>
<keyword evidence="1" id="KW-0863">Zinc-finger</keyword>
<dbReference type="PANTHER" id="PTHR45730:SF32">
    <property type="entry name" value="ZINC FINGER PROTEIN JAGGED"/>
    <property type="match status" value="1"/>
</dbReference>
<protein>
    <submittedName>
        <fullName evidence="5">Zinc finger protein JAGGED</fullName>
    </submittedName>
</protein>
<dbReference type="InterPro" id="IPR045320">
    <property type="entry name" value="JAGGED/SL1-like"/>
</dbReference>
<dbReference type="RefSeq" id="XP_048318159.1">
    <property type="nucleotide sequence ID" value="XM_048462202.2"/>
</dbReference>
<keyword evidence="1" id="KW-0479">Metal-binding</keyword>
<dbReference type="Proteomes" id="UP001652623">
    <property type="component" value="Chromosome 12"/>
</dbReference>
<keyword evidence="4" id="KW-1185">Reference proteome</keyword>
<keyword evidence="1" id="KW-0862">Zinc</keyword>
<organism evidence="4 5">
    <name type="scientific">Ziziphus jujuba</name>
    <name type="common">Chinese jujube</name>
    <name type="synonym">Ziziphus sativa</name>
    <dbReference type="NCBI Taxonomy" id="326968"/>
    <lineage>
        <taxon>Eukaryota</taxon>
        <taxon>Viridiplantae</taxon>
        <taxon>Streptophyta</taxon>
        <taxon>Embryophyta</taxon>
        <taxon>Tracheophyta</taxon>
        <taxon>Spermatophyta</taxon>
        <taxon>Magnoliopsida</taxon>
        <taxon>eudicotyledons</taxon>
        <taxon>Gunneridae</taxon>
        <taxon>Pentapetalae</taxon>
        <taxon>rosids</taxon>
        <taxon>fabids</taxon>
        <taxon>Rosales</taxon>
        <taxon>Rhamnaceae</taxon>
        <taxon>Paliureae</taxon>
        <taxon>Ziziphus</taxon>
    </lineage>
</organism>
<dbReference type="PANTHER" id="PTHR45730">
    <property type="entry name" value="ZINC FINGER PROTEIN JAGGED"/>
    <property type="match status" value="1"/>
</dbReference>
<evidence type="ECO:0000313" key="5">
    <source>
        <dbReference type="RefSeq" id="XP_048318159.1"/>
    </source>
</evidence>
<proteinExistence type="predicted"/>
<dbReference type="PROSITE" id="PS00028">
    <property type="entry name" value="ZINC_FINGER_C2H2_1"/>
    <property type="match status" value="1"/>
</dbReference>
<evidence type="ECO:0000313" key="4">
    <source>
        <dbReference type="Proteomes" id="UP001652623"/>
    </source>
</evidence>
<name>A0ABM3I0J1_ZIZJJ</name>
<feature type="region of interest" description="Disordered" evidence="2">
    <location>
        <begin position="1"/>
        <end position="45"/>
    </location>
</feature>
<dbReference type="InterPro" id="IPR036236">
    <property type="entry name" value="Znf_C2H2_sf"/>
</dbReference>
<dbReference type="Gene3D" id="3.30.160.60">
    <property type="entry name" value="Classic Zinc Finger"/>
    <property type="match status" value="1"/>
</dbReference>
<feature type="compositionally biased region" description="Polar residues" evidence="2">
    <location>
        <begin position="253"/>
        <end position="272"/>
    </location>
</feature>
<evidence type="ECO:0000256" key="2">
    <source>
        <dbReference type="SAM" id="MobiDB-lite"/>
    </source>
</evidence>
<feature type="compositionally biased region" description="Gly residues" evidence="2">
    <location>
        <begin position="235"/>
        <end position="250"/>
    </location>
</feature>
<dbReference type="InterPro" id="IPR013087">
    <property type="entry name" value="Znf_C2H2_type"/>
</dbReference>
<evidence type="ECO:0000256" key="1">
    <source>
        <dbReference type="PROSITE-ProRule" id="PRU00042"/>
    </source>
</evidence>
<dbReference type="SUPFAM" id="SSF57667">
    <property type="entry name" value="beta-beta-alpha zinc fingers"/>
    <property type="match status" value="1"/>
</dbReference>
<feature type="region of interest" description="Disordered" evidence="2">
    <location>
        <begin position="235"/>
        <end position="286"/>
    </location>
</feature>
<feature type="compositionally biased region" description="Pro residues" evidence="2">
    <location>
        <begin position="144"/>
        <end position="160"/>
    </location>
</feature>
<accession>A0ABM3I0J1</accession>
<reference evidence="5" key="1">
    <citation type="submission" date="2025-08" db="UniProtKB">
        <authorList>
            <consortium name="RefSeq"/>
        </authorList>
    </citation>
    <scope>IDENTIFICATION</scope>
    <source>
        <tissue evidence="5">Seedling</tissue>
    </source>
</reference>
<feature type="domain" description="C2H2-type" evidence="3">
    <location>
        <begin position="51"/>
        <end position="78"/>
    </location>
</feature>
<feature type="compositionally biased region" description="Basic and acidic residues" evidence="2">
    <location>
        <begin position="16"/>
        <end position="25"/>
    </location>
</feature>
<feature type="region of interest" description="Disordered" evidence="2">
    <location>
        <begin position="136"/>
        <end position="174"/>
    </location>
</feature>